<dbReference type="SUPFAM" id="SSF53335">
    <property type="entry name" value="S-adenosyl-L-methionine-dependent methyltransferases"/>
    <property type="match status" value="1"/>
</dbReference>
<gene>
    <name evidence="2" type="ORF">OF850_05515</name>
</gene>
<comment type="caution">
    <text evidence="2">The sequence shown here is derived from an EMBL/GenBank/DDBJ whole genome shotgun (WGS) entry which is preliminary data.</text>
</comment>
<dbReference type="GO" id="GO:0008168">
    <property type="term" value="F:methyltransferase activity"/>
    <property type="evidence" value="ECO:0007669"/>
    <property type="project" value="UniProtKB-KW"/>
</dbReference>
<dbReference type="InterPro" id="IPR052514">
    <property type="entry name" value="SAM-dependent_MTase"/>
</dbReference>
<dbReference type="InterPro" id="IPR029063">
    <property type="entry name" value="SAM-dependent_MTases_sf"/>
</dbReference>
<organism evidence="2 3">
    <name type="scientific">Sabulicella glaciei</name>
    <dbReference type="NCBI Taxonomy" id="2984948"/>
    <lineage>
        <taxon>Bacteria</taxon>
        <taxon>Pseudomonadati</taxon>
        <taxon>Pseudomonadota</taxon>
        <taxon>Alphaproteobacteria</taxon>
        <taxon>Acetobacterales</taxon>
        <taxon>Acetobacteraceae</taxon>
        <taxon>Sabulicella</taxon>
    </lineage>
</organism>
<protein>
    <submittedName>
        <fullName evidence="2">FkbM family methyltransferase</fullName>
    </submittedName>
</protein>
<keyword evidence="2" id="KW-0489">Methyltransferase</keyword>
<evidence type="ECO:0000313" key="2">
    <source>
        <dbReference type="EMBL" id="MCW8085078.1"/>
    </source>
</evidence>
<accession>A0ABT3NSD1</accession>
<proteinExistence type="predicted"/>
<dbReference type="PANTHER" id="PTHR34203">
    <property type="entry name" value="METHYLTRANSFERASE, FKBM FAMILY PROTEIN"/>
    <property type="match status" value="1"/>
</dbReference>
<dbReference type="PANTHER" id="PTHR34203:SF15">
    <property type="entry name" value="SLL1173 PROTEIN"/>
    <property type="match status" value="1"/>
</dbReference>
<dbReference type="EMBL" id="JAPFQI010000002">
    <property type="protein sequence ID" value="MCW8085078.1"/>
    <property type="molecule type" value="Genomic_DNA"/>
</dbReference>
<sequence>MPRWQVRPGHELLARTTYPLFWLLNRPSMAWFGRAAYDFALRCNGIAINFRGRHGLSAAEEAFLARIAPEIGDGTVLDVGANTGAYAVALRRLAPLARILAFEPHPATRAVLEERLAGTGVEIQAAALGDTRGRARLFDFATADGSTQASLSRDSVALYEEEVVEHAVAATTLDHFLDANGIGTVAFLKVDTEGHDLHVLRGARESIARQRFRVIQFEFIGANIATGVTMRDFFDALPGYRIARLCLNGSEMPLDPYGVKRCEIFVNHNLIARPV</sequence>
<dbReference type="InterPro" id="IPR006342">
    <property type="entry name" value="FkbM_mtfrase"/>
</dbReference>
<keyword evidence="3" id="KW-1185">Reference proteome</keyword>
<evidence type="ECO:0000259" key="1">
    <source>
        <dbReference type="Pfam" id="PF05050"/>
    </source>
</evidence>
<reference evidence="2 3" key="1">
    <citation type="submission" date="2022-10" db="EMBL/GenBank/DDBJ databases">
        <title>Roseococcus glaciei nov., sp. nov., isolated from glacier.</title>
        <authorList>
            <person name="Liu Q."/>
            <person name="Xin Y.-H."/>
        </authorList>
    </citation>
    <scope>NUCLEOTIDE SEQUENCE [LARGE SCALE GENOMIC DNA]</scope>
    <source>
        <strain evidence="2 3">MDT2-1-1</strain>
    </source>
</reference>
<feature type="domain" description="Methyltransferase FkbM" evidence="1">
    <location>
        <begin position="78"/>
        <end position="223"/>
    </location>
</feature>
<dbReference type="GO" id="GO:0032259">
    <property type="term" value="P:methylation"/>
    <property type="evidence" value="ECO:0007669"/>
    <property type="project" value="UniProtKB-KW"/>
</dbReference>
<name>A0ABT3NSD1_9PROT</name>
<evidence type="ECO:0000313" key="3">
    <source>
        <dbReference type="Proteomes" id="UP001526430"/>
    </source>
</evidence>
<keyword evidence="2" id="KW-0808">Transferase</keyword>
<dbReference type="Gene3D" id="3.40.50.150">
    <property type="entry name" value="Vaccinia Virus protein VP39"/>
    <property type="match status" value="1"/>
</dbReference>
<dbReference type="Pfam" id="PF05050">
    <property type="entry name" value="Methyltransf_21"/>
    <property type="match status" value="1"/>
</dbReference>
<dbReference type="Proteomes" id="UP001526430">
    <property type="component" value="Unassembled WGS sequence"/>
</dbReference>
<dbReference type="NCBIfam" id="TIGR01444">
    <property type="entry name" value="fkbM_fam"/>
    <property type="match status" value="1"/>
</dbReference>